<evidence type="ECO:0000313" key="3">
    <source>
        <dbReference type="EMBL" id="EKO36472.1"/>
    </source>
</evidence>
<dbReference type="InterPro" id="IPR027417">
    <property type="entry name" value="P-loop_NTPase"/>
</dbReference>
<sequence length="350" mass="40777">MKDIQIVLENLSSQGIKIDQHQKQFILEFLSADDLFKKPSFFSKGRGLGNIYLWGPVGRGKTMLLNAILESYFQDFGKFHFLELMQMIHKKLANFTGQKNPLIKVTQSIAEEHSVILIDEFQVEDIADAMIVGNIFKALIGHGTRIMLSSNAEPGELYKEGLQRAKFLQTIELITSHFKVFNLIGSEDYRLKEIASFDDDLIEANTNQKIRSFLQSTFDIELSSKSSFEINNRSFPCLESFSDKFLWLSFKDFFSQPCSSIDFIEMVKKFDWIFINDFHHCSDDNIDKIRRFISFIDIAYQEKQKMKFFYTQGIESNLYSGVLLQKFWERSASRLHEISTKKYLKNLKKN</sequence>
<accession>K6FCT5</accession>
<reference evidence="3 4" key="1">
    <citation type="submission" date="2012-09" db="EMBL/GenBank/DDBJ databases">
        <authorList>
            <person name="Dupont C.L."/>
            <person name="Rusch D.B."/>
            <person name="Lombardo M.-J."/>
            <person name="Novotny M."/>
            <person name="Yee-Greenbaum J."/>
            <person name="Laskin R."/>
        </authorList>
    </citation>
    <scope>NUCLEOTIDE SEQUENCE [LARGE SCALE GENOMIC DNA]</scope>
    <source>
        <strain evidence="3">SAR86E</strain>
    </source>
</reference>
<dbReference type="Gene3D" id="3.40.50.300">
    <property type="entry name" value="P-loop containing nucleotide triphosphate hydrolases"/>
    <property type="match status" value="1"/>
</dbReference>
<keyword evidence="2" id="KW-0067">ATP-binding</keyword>
<dbReference type="GO" id="GO:0005524">
    <property type="term" value="F:ATP binding"/>
    <property type="evidence" value="ECO:0007669"/>
    <property type="project" value="UniProtKB-KW"/>
</dbReference>
<keyword evidence="4" id="KW-1185">Reference proteome</keyword>
<organism evidence="3 4">
    <name type="scientific">SAR86 cluster bacterium SAR86E</name>
    <dbReference type="NCBI Taxonomy" id="1208365"/>
    <lineage>
        <taxon>Bacteria</taxon>
        <taxon>Pseudomonadati</taxon>
        <taxon>Pseudomonadota</taxon>
        <taxon>Gammaproteobacteria</taxon>
        <taxon>SAR86 cluster</taxon>
    </lineage>
</organism>
<dbReference type="InterPro" id="IPR005654">
    <property type="entry name" value="ATPase_AFG1-like"/>
</dbReference>
<dbReference type="PANTHER" id="PTHR12169:SF6">
    <property type="entry name" value="AFG1-LIKE ATPASE"/>
    <property type="match status" value="1"/>
</dbReference>
<gene>
    <name evidence="3" type="ORF">B273_1331</name>
</gene>
<evidence type="ECO:0000256" key="1">
    <source>
        <dbReference type="ARBA" id="ARBA00022741"/>
    </source>
</evidence>
<dbReference type="SUPFAM" id="SSF52540">
    <property type="entry name" value="P-loop containing nucleoside triphosphate hydrolases"/>
    <property type="match status" value="1"/>
</dbReference>
<protein>
    <submittedName>
        <fullName evidence="3">ATPase, AFG1 family</fullName>
    </submittedName>
</protein>
<dbReference type="Proteomes" id="UP000010310">
    <property type="component" value="Unassembled WGS sequence"/>
</dbReference>
<evidence type="ECO:0000313" key="4">
    <source>
        <dbReference type="Proteomes" id="UP000010310"/>
    </source>
</evidence>
<evidence type="ECO:0000256" key="2">
    <source>
        <dbReference type="ARBA" id="ARBA00022840"/>
    </source>
</evidence>
<dbReference type="GO" id="GO:0005737">
    <property type="term" value="C:cytoplasm"/>
    <property type="evidence" value="ECO:0007669"/>
    <property type="project" value="TreeGrafter"/>
</dbReference>
<dbReference type="NCBIfam" id="NF040713">
    <property type="entry name" value="ZapE"/>
    <property type="match status" value="1"/>
</dbReference>
<keyword evidence="1" id="KW-0547">Nucleotide-binding</keyword>
<dbReference type="AlphaFoldDB" id="K6FCT5"/>
<dbReference type="EMBL" id="AMWX01000008">
    <property type="protein sequence ID" value="EKO36472.1"/>
    <property type="molecule type" value="Genomic_DNA"/>
</dbReference>
<dbReference type="GO" id="GO:0016887">
    <property type="term" value="F:ATP hydrolysis activity"/>
    <property type="evidence" value="ECO:0007669"/>
    <property type="project" value="InterPro"/>
</dbReference>
<dbReference type="PANTHER" id="PTHR12169">
    <property type="entry name" value="ATPASE N2B"/>
    <property type="match status" value="1"/>
</dbReference>
<dbReference type="Pfam" id="PF03969">
    <property type="entry name" value="AFG1_ATPase"/>
    <property type="match status" value="1"/>
</dbReference>
<proteinExistence type="predicted"/>
<comment type="caution">
    <text evidence="3">The sequence shown here is derived from an EMBL/GenBank/DDBJ whole genome shotgun (WGS) entry which is preliminary data.</text>
</comment>
<dbReference type="STRING" id="1208365.B273_1331"/>
<name>K6FCT5_9GAMM</name>